<dbReference type="InterPro" id="IPR013083">
    <property type="entry name" value="Znf_RING/FYVE/PHD"/>
</dbReference>
<feature type="compositionally biased region" description="Basic and acidic residues" evidence="1">
    <location>
        <begin position="85"/>
        <end position="95"/>
    </location>
</feature>
<feature type="region of interest" description="Disordered" evidence="1">
    <location>
        <begin position="276"/>
        <end position="319"/>
    </location>
</feature>
<feature type="region of interest" description="Disordered" evidence="1">
    <location>
        <begin position="644"/>
        <end position="722"/>
    </location>
</feature>
<dbReference type="Proteomes" id="UP000271974">
    <property type="component" value="Unassembled WGS sequence"/>
</dbReference>
<dbReference type="InterPro" id="IPR041282">
    <property type="entry name" value="FYVE_2"/>
</dbReference>
<feature type="compositionally biased region" description="Basic residues" evidence="1">
    <location>
        <begin position="1"/>
        <end position="13"/>
    </location>
</feature>
<feature type="compositionally biased region" description="Basic and acidic residues" evidence="1">
    <location>
        <begin position="713"/>
        <end position="722"/>
    </location>
</feature>
<dbReference type="Gene3D" id="3.30.40.10">
    <property type="entry name" value="Zinc/RING finger domain, C3HC4 (zinc finger)"/>
    <property type="match status" value="1"/>
</dbReference>
<feature type="compositionally biased region" description="Basic residues" evidence="1">
    <location>
        <begin position="284"/>
        <end position="310"/>
    </location>
</feature>
<feature type="compositionally biased region" description="Polar residues" evidence="1">
    <location>
        <begin position="870"/>
        <end position="882"/>
    </location>
</feature>
<feature type="domain" description="RabBD" evidence="2">
    <location>
        <begin position="105"/>
        <end position="217"/>
    </location>
</feature>
<evidence type="ECO:0000259" key="2">
    <source>
        <dbReference type="PROSITE" id="PS50916"/>
    </source>
</evidence>
<feature type="compositionally biased region" description="Low complexity" evidence="1">
    <location>
        <begin position="48"/>
        <end position="62"/>
    </location>
</feature>
<name>A0A3S1BU75_ELYCH</name>
<evidence type="ECO:0000313" key="3">
    <source>
        <dbReference type="EMBL" id="RUS91409.1"/>
    </source>
</evidence>
<dbReference type="InterPro" id="IPR010911">
    <property type="entry name" value="Rab_BD"/>
</dbReference>
<feature type="region of interest" description="Disordered" evidence="1">
    <location>
        <begin position="972"/>
        <end position="998"/>
    </location>
</feature>
<feature type="compositionally biased region" description="Basic residues" evidence="1">
    <location>
        <begin position="846"/>
        <end position="857"/>
    </location>
</feature>
<dbReference type="EMBL" id="RQTK01000012">
    <property type="protein sequence ID" value="RUS91409.1"/>
    <property type="molecule type" value="Genomic_DNA"/>
</dbReference>
<feature type="compositionally biased region" description="Basic and acidic residues" evidence="1">
    <location>
        <begin position="793"/>
        <end position="813"/>
    </location>
</feature>
<organism evidence="3 4">
    <name type="scientific">Elysia chlorotica</name>
    <name type="common">Eastern emerald elysia</name>
    <name type="synonym">Sea slug</name>
    <dbReference type="NCBI Taxonomy" id="188477"/>
    <lineage>
        <taxon>Eukaryota</taxon>
        <taxon>Metazoa</taxon>
        <taxon>Spiralia</taxon>
        <taxon>Lophotrochozoa</taxon>
        <taxon>Mollusca</taxon>
        <taxon>Gastropoda</taxon>
        <taxon>Heterobranchia</taxon>
        <taxon>Euthyneura</taxon>
        <taxon>Panpulmonata</taxon>
        <taxon>Sacoglossa</taxon>
        <taxon>Placobranchoidea</taxon>
        <taxon>Plakobranchidae</taxon>
        <taxon>Elysia</taxon>
    </lineage>
</organism>
<dbReference type="Pfam" id="PF02318">
    <property type="entry name" value="FYVE_2"/>
    <property type="match status" value="1"/>
</dbReference>
<evidence type="ECO:0000313" key="4">
    <source>
        <dbReference type="Proteomes" id="UP000271974"/>
    </source>
</evidence>
<feature type="compositionally biased region" description="Low complexity" evidence="1">
    <location>
        <begin position="385"/>
        <end position="420"/>
    </location>
</feature>
<feature type="compositionally biased region" description="Basic and acidic residues" evidence="1">
    <location>
        <begin position="858"/>
        <end position="869"/>
    </location>
</feature>
<dbReference type="GO" id="GO:0031267">
    <property type="term" value="F:small GTPase binding"/>
    <property type="evidence" value="ECO:0007669"/>
    <property type="project" value="InterPro"/>
</dbReference>
<feature type="region of interest" description="Disordered" evidence="1">
    <location>
        <begin position="750"/>
        <end position="882"/>
    </location>
</feature>
<feature type="compositionally biased region" description="Basic and acidic residues" evidence="1">
    <location>
        <begin position="820"/>
        <end position="830"/>
    </location>
</feature>
<feature type="compositionally biased region" description="Basic and acidic residues" evidence="1">
    <location>
        <begin position="750"/>
        <end position="769"/>
    </location>
</feature>
<dbReference type="GO" id="GO:0006886">
    <property type="term" value="P:intracellular protein transport"/>
    <property type="evidence" value="ECO:0007669"/>
    <property type="project" value="InterPro"/>
</dbReference>
<dbReference type="AlphaFoldDB" id="A0A3S1BU75"/>
<gene>
    <name evidence="3" type="ORF">EGW08_000839</name>
</gene>
<comment type="caution">
    <text evidence="3">The sequence shown here is derived from an EMBL/GenBank/DDBJ whole genome shotgun (WGS) entry which is preliminary data.</text>
</comment>
<feature type="compositionally biased region" description="Polar residues" evidence="1">
    <location>
        <begin position="781"/>
        <end position="792"/>
    </location>
</feature>
<proteinExistence type="predicted"/>
<accession>A0A3S1BU75</accession>
<dbReference type="STRING" id="188477.A0A3S1BU75"/>
<dbReference type="PROSITE" id="PS50916">
    <property type="entry name" value="RABBD"/>
    <property type="match status" value="1"/>
</dbReference>
<dbReference type="OrthoDB" id="6129985at2759"/>
<feature type="compositionally biased region" description="Low complexity" evidence="1">
    <location>
        <begin position="29"/>
        <end position="38"/>
    </location>
</feature>
<dbReference type="InterPro" id="IPR011011">
    <property type="entry name" value="Znf_FYVE_PHD"/>
</dbReference>
<feature type="region of interest" description="Disordered" evidence="1">
    <location>
        <begin position="583"/>
        <end position="629"/>
    </location>
</feature>
<feature type="region of interest" description="Disordered" evidence="1">
    <location>
        <begin position="335"/>
        <end position="442"/>
    </location>
</feature>
<feature type="compositionally biased region" description="Basic and acidic residues" evidence="1">
    <location>
        <begin position="676"/>
        <end position="692"/>
    </location>
</feature>
<keyword evidence="4" id="KW-1185">Reference proteome</keyword>
<sequence length="1015" mass="113886">MGKKKKKKNKKGSKASEDAGGEESKSEAGEPAAAAAAGGDKDSEKGDASSPTTAPAPAAASVVGGGGDDKKSEDGGSDAGGKTMFRSEGRPEVSKSRIPPLHNYTLDLTCLTPEEEHALQHVLERDEAEWRPIHNHVQVLRNELNMLYKGFGRKPGKKPKCVRCHWTYGLWRRRCQRCRHKTCRRCIHKQANGKYWCGPCVRLREIKHLTGEWMVPPATRLHSSDLIRVSLKDKEKYQWLHASREKKKQDLLAKLNALHGKKKIDTTGIGSFSLWSSDPTKDDKKKKKKKKGKKKKGKDKKKGKKKKKKKDKDNNAIPLEGLADTNTSFLAVDSTSFAYNDRTRASKTVSKLSNDRERNRANKPSSGGRSERHRTKGDTPRSRESSSSSSSSSSGTSDSSSDSEDSGGSFSSGYQSSGQGDTQKQRARTVQSRGLKAEPVAECSTVKAKVRSTETRLRVTDEEFSERFSRHDDDYCPYFDKQDMDGLYDGQFYAGDNEDFYMDEYVEEKSSEQKNSVVVPVPDLNTESKKGATVEGKKATTSKDSEDWIQQKLKERFINNALKDNLMFDSVVTERVGKHVRPVVLEDRQNNRRHNSKSRDKTTHSVVEYRQLDTKNSQSHMSEQKRSEKISKIKCLEGYRSKNGAATEETIKHRKTSDKQSRHARTEKPKQKHSEKHFGPHETGKGPQDKRNLSQVNSAGNKLELQYGSSLGKRQEDQSRRVLAKESLEEISISHSISEKLHKFAEYAKSKISKKSKEPKSSDKHEKYGGLKARAVDTGFPGSQSEHAWQQKTTHDKPSRQLEKDKTSVKSDKTLTPSGDKVEAKPDIKSAKSPANDVTYTVSCKKDKKSRHRHVRSRLPENPDNDAPRQSRQGSQKRPSSYQEFFGMTEINNAKGEYFRTAAQFSQHTVDGAAGGTNTRPRAFCLSQPECAWLNNNTRTSTSTSVHSGARTTARHRDDAWFTSHFVEDDEHWAHRTRGPHPASGKTTSKSKSPKGGRFKRTLMEALNISTFRHA</sequence>
<dbReference type="SUPFAM" id="SSF57903">
    <property type="entry name" value="FYVE/PHD zinc finger"/>
    <property type="match status" value="1"/>
</dbReference>
<evidence type="ECO:0000256" key="1">
    <source>
        <dbReference type="SAM" id="MobiDB-lite"/>
    </source>
</evidence>
<reference evidence="3 4" key="1">
    <citation type="submission" date="2019-01" db="EMBL/GenBank/DDBJ databases">
        <title>A draft genome assembly of the solar-powered sea slug Elysia chlorotica.</title>
        <authorList>
            <person name="Cai H."/>
            <person name="Li Q."/>
            <person name="Fang X."/>
            <person name="Li J."/>
            <person name="Curtis N.E."/>
            <person name="Altenburger A."/>
            <person name="Shibata T."/>
            <person name="Feng M."/>
            <person name="Maeda T."/>
            <person name="Schwartz J.A."/>
            <person name="Shigenobu S."/>
            <person name="Lundholm N."/>
            <person name="Nishiyama T."/>
            <person name="Yang H."/>
            <person name="Hasebe M."/>
            <person name="Li S."/>
            <person name="Pierce S.K."/>
            <person name="Wang J."/>
        </authorList>
    </citation>
    <scope>NUCLEOTIDE SEQUENCE [LARGE SCALE GENOMIC DNA]</scope>
    <source>
        <strain evidence="3">EC2010</strain>
        <tissue evidence="3">Whole organism of an adult</tissue>
    </source>
</reference>
<feature type="region of interest" description="Disordered" evidence="1">
    <location>
        <begin position="1"/>
        <end position="98"/>
    </location>
</feature>
<protein>
    <recommendedName>
        <fullName evidence="2">RabBD domain-containing protein</fullName>
    </recommendedName>
</protein>
<feature type="compositionally biased region" description="Basic and acidic residues" evidence="1">
    <location>
        <begin position="14"/>
        <end position="28"/>
    </location>
</feature>
<feature type="compositionally biased region" description="Basic and acidic residues" evidence="1">
    <location>
        <begin position="657"/>
        <end position="669"/>
    </location>
</feature>